<dbReference type="EMBL" id="FOSP01000062">
    <property type="protein sequence ID" value="SFL33059.1"/>
    <property type="molecule type" value="Genomic_DNA"/>
</dbReference>
<keyword evidence="2" id="KW-1185">Reference proteome</keyword>
<proteinExistence type="predicted"/>
<reference evidence="2" key="1">
    <citation type="submission" date="2016-10" db="EMBL/GenBank/DDBJ databases">
        <authorList>
            <person name="Varghese N."/>
            <person name="Submissions S."/>
        </authorList>
    </citation>
    <scope>NUCLEOTIDE SEQUENCE [LARGE SCALE GENOMIC DNA]</scope>
    <source>
        <strain evidence="2">Nm69</strain>
    </source>
</reference>
<dbReference type="Proteomes" id="UP000199533">
    <property type="component" value="Unassembled WGS sequence"/>
</dbReference>
<sequence length="122" mass="14089">MDEKQLKPVIWIGSSHEDWLEFPDDVQDVMGYALHLAQCGEKANNAKPLTGFKGASVLEITDNFDSDTYRAIYTVKFNDAIYVLHAFQKKSKKGIATPKTHIELIEQRLRKAREYHDKHQKQ</sequence>
<dbReference type="RefSeq" id="WP_090703420.1">
    <property type="nucleotide sequence ID" value="NZ_FOSP01000062.1"/>
</dbReference>
<dbReference type="STRING" id="52441.SAMN05216302_106215"/>
<gene>
    <name evidence="1" type="ORF">SAMN05216302_106215</name>
</gene>
<protein>
    <submittedName>
        <fullName evidence="1">Phage-related protein</fullName>
    </submittedName>
</protein>
<accession>A0A1I4GT18</accession>
<name>A0A1I4GT18_9PROT</name>
<dbReference type="AlphaFoldDB" id="A0A1I4GT18"/>
<dbReference type="Pfam" id="PF05973">
    <property type="entry name" value="Gp49"/>
    <property type="match status" value="1"/>
</dbReference>
<dbReference type="OrthoDB" id="9797093at2"/>
<evidence type="ECO:0000313" key="2">
    <source>
        <dbReference type="Proteomes" id="UP000199533"/>
    </source>
</evidence>
<organism evidence="1 2">
    <name type="scientific">Nitrosomonas aestuarii</name>
    <dbReference type="NCBI Taxonomy" id="52441"/>
    <lineage>
        <taxon>Bacteria</taxon>
        <taxon>Pseudomonadati</taxon>
        <taxon>Pseudomonadota</taxon>
        <taxon>Betaproteobacteria</taxon>
        <taxon>Nitrosomonadales</taxon>
        <taxon>Nitrosomonadaceae</taxon>
        <taxon>Nitrosomonas</taxon>
    </lineage>
</organism>
<evidence type="ECO:0000313" key="1">
    <source>
        <dbReference type="EMBL" id="SFL33059.1"/>
    </source>
</evidence>
<dbReference type="InterPro" id="IPR009241">
    <property type="entry name" value="HigB-like"/>
</dbReference>